<reference evidence="2 3" key="1">
    <citation type="journal article" date="2008" name="Proc. Natl. Acad. Sci. U.S.A.">
        <title>Niche adaptation and genome expansion in the chlorophyll d-producing cyanobacterium Acaryochloris marina.</title>
        <authorList>
            <person name="Swingley W.D."/>
            <person name="Chen M."/>
            <person name="Cheung P.C."/>
            <person name="Conrad A.L."/>
            <person name="Dejesa L.C."/>
            <person name="Hao J."/>
            <person name="Honchak B.M."/>
            <person name="Karbach L.E."/>
            <person name="Kurdoglu A."/>
            <person name="Lahiri S."/>
            <person name="Mastrian S.D."/>
            <person name="Miyashita H."/>
            <person name="Page L."/>
            <person name="Ramakrishna P."/>
            <person name="Satoh S."/>
            <person name="Sattley W.M."/>
            <person name="Shimada Y."/>
            <person name="Taylor H.L."/>
            <person name="Tomo T."/>
            <person name="Tsuchiya T."/>
            <person name="Wang Z.T."/>
            <person name="Raymond J."/>
            <person name="Mimuro M."/>
            <person name="Blankenship R.E."/>
            <person name="Touchman J.W."/>
        </authorList>
    </citation>
    <scope>NUCLEOTIDE SEQUENCE [LARGE SCALE GENOMIC DNA]</scope>
    <source>
        <strain evidence="3">MBIC 11017</strain>
    </source>
</reference>
<sequence>MSRKKKAPNRVDELLDELIGENPQPEDILGESGLNGTDLSSIKQLA</sequence>
<feature type="region of interest" description="Disordered" evidence="1">
    <location>
        <begin position="1"/>
        <end position="46"/>
    </location>
</feature>
<accession>B0C657</accession>
<name>B0C657_ACAM1</name>
<protein>
    <submittedName>
        <fullName evidence="2">Uncharacterized protein</fullName>
    </submittedName>
</protein>
<dbReference type="AlphaFoldDB" id="B0C657"/>
<dbReference type="Proteomes" id="UP000000268">
    <property type="component" value="Chromosome"/>
</dbReference>
<dbReference type="KEGG" id="amr:AM1_6241"/>
<dbReference type="EMBL" id="CP000828">
    <property type="protein sequence ID" value="ABW31174.1"/>
    <property type="molecule type" value="Genomic_DNA"/>
</dbReference>
<dbReference type="eggNOG" id="COG3328">
    <property type="taxonomic scope" value="Bacteria"/>
</dbReference>
<evidence type="ECO:0000313" key="2">
    <source>
        <dbReference type="EMBL" id="ABW31174.1"/>
    </source>
</evidence>
<gene>
    <name evidence="2" type="ordered locus">AM1_6241</name>
</gene>
<evidence type="ECO:0000313" key="3">
    <source>
        <dbReference type="Proteomes" id="UP000000268"/>
    </source>
</evidence>
<dbReference type="RefSeq" id="WP_012166359.1">
    <property type="nucleotide sequence ID" value="NC_009925.1"/>
</dbReference>
<dbReference type="HOGENOM" id="CLU_3178834_0_0_3"/>
<evidence type="ECO:0000256" key="1">
    <source>
        <dbReference type="SAM" id="MobiDB-lite"/>
    </source>
</evidence>
<keyword evidence="3" id="KW-1185">Reference proteome</keyword>
<organism evidence="2 3">
    <name type="scientific">Acaryochloris marina (strain MBIC 11017)</name>
    <dbReference type="NCBI Taxonomy" id="329726"/>
    <lineage>
        <taxon>Bacteria</taxon>
        <taxon>Bacillati</taxon>
        <taxon>Cyanobacteriota</taxon>
        <taxon>Cyanophyceae</taxon>
        <taxon>Acaryochloridales</taxon>
        <taxon>Acaryochloridaceae</taxon>
        <taxon>Acaryochloris</taxon>
    </lineage>
</organism>
<feature type="compositionally biased region" description="Polar residues" evidence="1">
    <location>
        <begin position="34"/>
        <end position="46"/>
    </location>
</feature>
<proteinExistence type="predicted"/>